<keyword evidence="3" id="KW-1185">Reference proteome</keyword>
<feature type="compositionally biased region" description="Polar residues" evidence="1">
    <location>
        <begin position="13"/>
        <end position="26"/>
    </location>
</feature>
<accession>A0AAV2FT62</accession>
<reference evidence="2 3" key="1">
    <citation type="submission" date="2024-04" db="EMBL/GenBank/DDBJ databases">
        <authorList>
            <person name="Fracassetti M."/>
        </authorList>
    </citation>
    <scope>NUCLEOTIDE SEQUENCE [LARGE SCALE GENOMIC DNA]</scope>
</reference>
<organism evidence="2 3">
    <name type="scientific">Linum trigynum</name>
    <dbReference type="NCBI Taxonomy" id="586398"/>
    <lineage>
        <taxon>Eukaryota</taxon>
        <taxon>Viridiplantae</taxon>
        <taxon>Streptophyta</taxon>
        <taxon>Embryophyta</taxon>
        <taxon>Tracheophyta</taxon>
        <taxon>Spermatophyta</taxon>
        <taxon>Magnoliopsida</taxon>
        <taxon>eudicotyledons</taxon>
        <taxon>Gunneridae</taxon>
        <taxon>Pentapetalae</taxon>
        <taxon>rosids</taxon>
        <taxon>fabids</taxon>
        <taxon>Malpighiales</taxon>
        <taxon>Linaceae</taxon>
        <taxon>Linum</taxon>
    </lineage>
</organism>
<name>A0AAV2FT62_9ROSI</name>
<sequence>MFPYRDFDGADTLTPTRVSLSPTSAPGPSPLIHEDLHVPSPIVPITDKNEQLASSPASSPLVESQAFLDLFQQSNEPFLPLDHTTGSPDPASSSPECSSPADTSPKASPISSPTVPLQAVRRGDRV</sequence>
<protein>
    <submittedName>
        <fullName evidence="2">Uncharacterized protein</fullName>
    </submittedName>
</protein>
<evidence type="ECO:0000313" key="3">
    <source>
        <dbReference type="Proteomes" id="UP001497516"/>
    </source>
</evidence>
<gene>
    <name evidence="2" type="ORF">LTRI10_LOCUS41584</name>
</gene>
<feature type="region of interest" description="Disordered" evidence="1">
    <location>
        <begin position="73"/>
        <end position="126"/>
    </location>
</feature>
<feature type="compositionally biased region" description="Polar residues" evidence="1">
    <location>
        <begin position="105"/>
        <end position="115"/>
    </location>
</feature>
<evidence type="ECO:0000256" key="1">
    <source>
        <dbReference type="SAM" id="MobiDB-lite"/>
    </source>
</evidence>
<dbReference type="AlphaFoldDB" id="A0AAV2FT62"/>
<feature type="region of interest" description="Disordered" evidence="1">
    <location>
        <begin position="1"/>
        <end position="36"/>
    </location>
</feature>
<dbReference type="EMBL" id="OZ034820">
    <property type="protein sequence ID" value="CAL1401531.1"/>
    <property type="molecule type" value="Genomic_DNA"/>
</dbReference>
<evidence type="ECO:0000313" key="2">
    <source>
        <dbReference type="EMBL" id="CAL1401531.1"/>
    </source>
</evidence>
<dbReference type="Proteomes" id="UP001497516">
    <property type="component" value="Chromosome 7"/>
</dbReference>
<feature type="compositionally biased region" description="Low complexity" evidence="1">
    <location>
        <begin position="87"/>
        <end position="104"/>
    </location>
</feature>
<proteinExistence type="predicted"/>